<feature type="region of interest" description="Disordered" evidence="1">
    <location>
        <begin position="697"/>
        <end position="718"/>
    </location>
</feature>
<keyword evidence="3" id="KW-1185">Reference proteome</keyword>
<evidence type="ECO:0000313" key="2">
    <source>
        <dbReference type="EMBL" id="EKM57508.1"/>
    </source>
</evidence>
<feature type="region of interest" description="Disordered" evidence="1">
    <location>
        <begin position="581"/>
        <end position="610"/>
    </location>
</feature>
<protein>
    <submittedName>
        <fullName evidence="2">Uncharacterized protein</fullName>
    </submittedName>
</protein>
<dbReference type="KEGG" id="pco:PHACADRAFT_206408"/>
<accession>K5W0Z3</accession>
<gene>
    <name evidence="2" type="ORF">PHACADRAFT_206408</name>
</gene>
<dbReference type="InParanoid" id="K5W0Z3"/>
<evidence type="ECO:0000256" key="1">
    <source>
        <dbReference type="SAM" id="MobiDB-lite"/>
    </source>
</evidence>
<dbReference type="RefSeq" id="XP_007392857.1">
    <property type="nucleotide sequence ID" value="XM_007392795.1"/>
</dbReference>
<feature type="region of interest" description="Disordered" evidence="1">
    <location>
        <begin position="1"/>
        <end position="83"/>
    </location>
</feature>
<dbReference type="HOGENOM" id="CLU_375113_0_0_1"/>
<organism evidence="2 3">
    <name type="scientific">Phanerochaete carnosa (strain HHB-10118-sp)</name>
    <name type="common">White-rot fungus</name>
    <name type="synonym">Peniophora carnosa</name>
    <dbReference type="NCBI Taxonomy" id="650164"/>
    <lineage>
        <taxon>Eukaryota</taxon>
        <taxon>Fungi</taxon>
        <taxon>Dikarya</taxon>
        <taxon>Basidiomycota</taxon>
        <taxon>Agaricomycotina</taxon>
        <taxon>Agaricomycetes</taxon>
        <taxon>Polyporales</taxon>
        <taxon>Phanerochaetaceae</taxon>
        <taxon>Phanerochaete</taxon>
    </lineage>
</organism>
<reference evidence="2 3" key="1">
    <citation type="journal article" date="2012" name="BMC Genomics">
        <title>Comparative genomics of the white-rot fungi, Phanerochaete carnosa and P. chrysosporium, to elucidate the genetic basis of the distinct wood types they colonize.</title>
        <authorList>
            <person name="Suzuki H."/>
            <person name="MacDonald J."/>
            <person name="Syed K."/>
            <person name="Salamov A."/>
            <person name="Hori C."/>
            <person name="Aerts A."/>
            <person name="Henrissat B."/>
            <person name="Wiebenga A."/>
            <person name="vanKuyk P.A."/>
            <person name="Barry K."/>
            <person name="Lindquist E."/>
            <person name="LaButti K."/>
            <person name="Lapidus A."/>
            <person name="Lucas S."/>
            <person name="Coutinho P."/>
            <person name="Gong Y."/>
            <person name="Samejima M."/>
            <person name="Mahadevan R."/>
            <person name="Abou-Zaid M."/>
            <person name="de Vries R.P."/>
            <person name="Igarashi K."/>
            <person name="Yadav J.S."/>
            <person name="Grigoriev I.V."/>
            <person name="Master E.R."/>
        </authorList>
    </citation>
    <scope>NUCLEOTIDE SEQUENCE [LARGE SCALE GENOMIC DNA]</scope>
    <source>
        <strain evidence="2 3">HHB-10118-sp</strain>
    </source>
</reference>
<dbReference type="GeneID" id="18912482"/>
<feature type="compositionally biased region" description="Low complexity" evidence="1">
    <location>
        <begin position="701"/>
        <end position="718"/>
    </location>
</feature>
<proteinExistence type="predicted"/>
<evidence type="ECO:0000313" key="3">
    <source>
        <dbReference type="Proteomes" id="UP000008370"/>
    </source>
</evidence>
<dbReference type="Proteomes" id="UP000008370">
    <property type="component" value="Unassembled WGS sequence"/>
</dbReference>
<feature type="compositionally biased region" description="Basic and acidic residues" evidence="1">
    <location>
        <begin position="14"/>
        <end position="31"/>
    </location>
</feature>
<dbReference type="AlphaFoldDB" id="K5W0Z3"/>
<dbReference type="EMBL" id="JH930470">
    <property type="protein sequence ID" value="EKM57508.1"/>
    <property type="molecule type" value="Genomic_DNA"/>
</dbReference>
<feature type="compositionally biased region" description="Basic and acidic residues" evidence="1">
    <location>
        <begin position="58"/>
        <end position="75"/>
    </location>
</feature>
<sequence length="740" mass="78697">MKNNQRPRDKGRRVRFDPGTKEDVPEKDNHHSPSSSRGQLQGVGGQEAPKGKPAPNRRSSEVSHSHRQEEVDSRDPGACYGDDLKQTGLHVLTEQPSVPPVKLPSVSTEVSVPVIEAVTLASISFSSAQTPSQLSRSPECDGASEVIVSLPVSNAAPTPTSGAVCSNTDVEAAQTPLTTSQPMQPFSISYEQAALPALSAFHPQAQFAVASYFAKTPLWQSPSAQTVMMNEYTPFVSFDSYSTMGVTDSVFDQSAPQINLIVPQLEADLGVSASFRPEAGSPVWQASLSDARSFSVQGDAYGSIDEYASACAQGAFPQPAQEFAVAQSRPEADAQPAAFDPGMPASLLDASCAAQGAPLESQSSWYEGVETQNIFRAEDLSTPNVSSPQVPSGVFDDPVTFMVDADRLSLEAMAQFVDTLTAEELQQLGDAMRQALGVQQVSGPYADYELAFSLLVRRVGQTDDGMSIWSMVLSEGVLEWLAMSLAGGVPQEKDVALLQALPESMQVAISLGDSAAYKQLIEETQEASWVYGSATTAGITLFSSNIPDTTSSAGTLAQLYSPEGADDQEGLTQENIVGMSPTVSDPVEPAESVEDSPSANITPERVEDSSCENGIPKLTLDDITVEVIEAYVRLEYIHCTQSEIFVVADAQFPGDGLQLVKVVEPEAVRRLLCVQEAERLMREAILQVKAQGISASVQSGSTASTPSSSRLPSTPSLSRTLTASQALFAPLTTPDQTEVP</sequence>
<name>K5W0Z3_PHACS</name>
<dbReference type="OrthoDB" id="10688467at2759"/>